<comment type="subcellular location">
    <subcellularLocation>
        <location evidence="5">Cell membrane</location>
        <topology evidence="5">Multi-pass membrane protein</topology>
    </subcellularLocation>
</comment>
<dbReference type="GO" id="GO:0004766">
    <property type="term" value="F:spermidine synthase activity"/>
    <property type="evidence" value="ECO:0007669"/>
    <property type="project" value="UniProtKB-UniRule"/>
</dbReference>
<feature type="binding site" evidence="5">
    <location>
        <position position="245"/>
    </location>
    <ligand>
        <name>S-methyl-5'-thioadenosine</name>
        <dbReference type="ChEBI" id="CHEBI:17509"/>
    </ligand>
</feature>
<dbReference type="GO" id="GO:0010487">
    <property type="term" value="F:thermospermine synthase activity"/>
    <property type="evidence" value="ECO:0007669"/>
    <property type="project" value="UniProtKB-ARBA"/>
</dbReference>
<feature type="transmembrane region" description="Helical" evidence="5">
    <location>
        <begin position="43"/>
        <end position="61"/>
    </location>
</feature>
<keyword evidence="3 5" id="KW-0745">Spermidine biosynthesis</keyword>
<dbReference type="InterPro" id="IPR029063">
    <property type="entry name" value="SAM-dependent_MTases_sf"/>
</dbReference>
<evidence type="ECO:0000256" key="6">
    <source>
        <dbReference type="PROSITE-ProRule" id="PRU00354"/>
    </source>
</evidence>
<dbReference type="EC" id="2.5.1.16" evidence="5"/>
<keyword evidence="5" id="KW-0812">Transmembrane</keyword>
<feature type="active site" description="Proton acceptor" evidence="5 6">
    <location>
        <position position="407"/>
    </location>
</feature>
<feature type="domain" description="PABS" evidence="7">
    <location>
        <begin position="221"/>
        <end position="486"/>
    </location>
</feature>
<accession>A0AAT9FPV5</accession>
<feature type="binding site" evidence="5">
    <location>
        <position position="414"/>
    </location>
    <ligand>
        <name>S-methyl-5'-thioadenosine</name>
        <dbReference type="ChEBI" id="CHEBI:17509"/>
    </ligand>
</feature>
<feature type="transmembrane region" description="Helical" evidence="5">
    <location>
        <begin position="174"/>
        <end position="192"/>
    </location>
</feature>
<dbReference type="GO" id="GO:0005886">
    <property type="term" value="C:plasma membrane"/>
    <property type="evidence" value="ECO:0007669"/>
    <property type="project" value="UniProtKB-SubCell"/>
</dbReference>
<comment type="subunit">
    <text evidence="5">Homodimer or homotetramer.</text>
</comment>
<dbReference type="PROSITE" id="PS01330">
    <property type="entry name" value="PABS_1"/>
    <property type="match status" value="1"/>
</dbReference>
<dbReference type="Gene3D" id="3.40.50.150">
    <property type="entry name" value="Vaccinia Virus protein VP39"/>
    <property type="match status" value="1"/>
</dbReference>
<comment type="caution">
    <text evidence="5">Lacks conserved residue(s) required for the propagation of feature annotation.</text>
</comment>
<comment type="catalytic activity">
    <reaction evidence="5">
        <text>S-adenosyl 3-(methylsulfanyl)propylamine + putrescine = S-methyl-5'-thioadenosine + spermidine + H(+)</text>
        <dbReference type="Rhea" id="RHEA:12721"/>
        <dbReference type="ChEBI" id="CHEBI:15378"/>
        <dbReference type="ChEBI" id="CHEBI:17509"/>
        <dbReference type="ChEBI" id="CHEBI:57443"/>
        <dbReference type="ChEBI" id="CHEBI:57834"/>
        <dbReference type="ChEBI" id="CHEBI:326268"/>
        <dbReference type="EC" id="2.5.1.16"/>
    </reaction>
</comment>
<feature type="transmembrane region" description="Helical" evidence="5">
    <location>
        <begin position="81"/>
        <end position="101"/>
    </location>
</feature>
<evidence type="ECO:0000256" key="4">
    <source>
        <dbReference type="ARBA" id="ARBA00023115"/>
    </source>
</evidence>
<dbReference type="Pfam" id="PF01564">
    <property type="entry name" value="Spermine_synth"/>
    <property type="match status" value="2"/>
</dbReference>
<proteinExistence type="inferred from homology"/>
<dbReference type="InterPro" id="IPR001045">
    <property type="entry name" value="Spermi_synthase"/>
</dbReference>
<dbReference type="PROSITE" id="PS51257">
    <property type="entry name" value="PROKAR_LIPOPROTEIN"/>
    <property type="match status" value="1"/>
</dbReference>
<gene>
    <name evidence="8" type="primary">speE1</name>
    <name evidence="5" type="synonym">speE</name>
    <name evidence="8" type="ORF">NT6N_32220</name>
</gene>
<keyword evidence="5" id="KW-1003">Cell membrane</keyword>
<dbReference type="CDD" id="cd02440">
    <property type="entry name" value="AdoMet_MTases"/>
    <property type="match status" value="1"/>
</dbReference>
<keyword evidence="5" id="KW-0472">Membrane</keyword>
<comment type="similarity">
    <text evidence="1 5">Belongs to the spermidine/spermine synthase family.</text>
</comment>
<sequence length="553" mass="61821">MPRSADHSPGWILGVVIFVMGGCGLAYEYTFSRIASDLLGNSVQQWAVVIAIMLFCMGMGAEIQRFIPAKRVVSSILGSQLLLALLGGFGPLLMLLAFSYAPYQFGLVHYSLISVIGLLIGFEIPLITRINEGYSEDIRNNLARVLKMDYIGALAGGLLWIFVLPKFFSLHQTAYILAFLTVAAALLCWVFFRKQTRQPALILIGIIVTTVALGIGVANSHRWSLYAEQQLYLDRIIFSETTQYQHIVLTKDKKDNLRCYINGHIQFSSTDEFIYHEMLVHPPMQLLTNRKRILVLGGGDGLAVRELLKYPDVEEIVLVDLDPEMTRLAAEQPDLVGINQGSLTNARVQTVSNQTINPHGRYSLELPNQRRTIQPGNPYSPELQVINLDAIAYVQQATGTFDCIILDFPDPSSPDLAKLYSLPFYQALKSKLNADGVLVQQSTSPYRAKEAFLCIGRTLRAAGYSAVPYHDHVPSFGEWGWWIAGHQGTQTEPELTHKLENSRPLPSDLRYLTPDLIRASLHFGKGTLDTPNENITTLTRPAVLEYYLQGWKY</sequence>
<dbReference type="NCBIfam" id="NF002956">
    <property type="entry name" value="PRK03612.1"/>
    <property type="match status" value="1"/>
</dbReference>
<comment type="function">
    <text evidence="5">Catalyzes the irreversible transfer of a propylamine group from the amino donor S-adenosylmethioninamine (decarboxy-AdoMet) to putrescine (1,4-diaminobutane) to yield spermidine.</text>
</comment>
<keyword evidence="4 5" id="KW-0620">Polyamine biosynthesis</keyword>
<dbReference type="InterPro" id="IPR030373">
    <property type="entry name" value="PABS_CS"/>
</dbReference>
<dbReference type="HAMAP" id="MF_00198">
    <property type="entry name" value="Spermidine_synth"/>
    <property type="match status" value="1"/>
</dbReference>
<dbReference type="GO" id="GO:0008295">
    <property type="term" value="P:spermidine biosynthetic process"/>
    <property type="evidence" value="ECO:0007669"/>
    <property type="project" value="UniProtKB-UniRule"/>
</dbReference>
<name>A0AAT9FPV5_9BACT</name>
<dbReference type="PANTHER" id="PTHR43317">
    <property type="entry name" value="THERMOSPERMINE SYNTHASE ACAULIS5"/>
    <property type="match status" value="1"/>
</dbReference>
<feature type="binding site" evidence="5">
    <location>
        <begin position="389"/>
        <end position="390"/>
    </location>
    <ligand>
        <name>S-methyl-5'-thioadenosine</name>
        <dbReference type="ChEBI" id="CHEBI:17509"/>
    </ligand>
</feature>
<evidence type="ECO:0000256" key="2">
    <source>
        <dbReference type="ARBA" id="ARBA00022679"/>
    </source>
</evidence>
<evidence type="ECO:0000313" key="8">
    <source>
        <dbReference type="EMBL" id="BDS08182.1"/>
    </source>
</evidence>
<dbReference type="PANTHER" id="PTHR43317:SF1">
    <property type="entry name" value="THERMOSPERMINE SYNTHASE ACAULIS5"/>
    <property type="match status" value="1"/>
</dbReference>
<dbReference type="SUPFAM" id="SSF53335">
    <property type="entry name" value="S-adenosyl-L-methionine-dependent methyltransferases"/>
    <property type="match status" value="1"/>
</dbReference>
<keyword evidence="2 5" id="KW-0808">Transferase</keyword>
<dbReference type="InterPro" id="IPR030374">
    <property type="entry name" value="PABS"/>
</dbReference>
<dbReference type="KEGG" id="osu:NT6N_32220"/>
<protein>
    <recommendedName>
        <fullName evidence="5">Polyamine aminopropyltransferase</fullName>
    </recommendedName>
    <alternativeName>
        <fullName evidence="5">Putrescine aminopropyltransferase</fullName>
        <shortName evidence="5">PAPT</shortName>
    </alternativeName>
    <alternativeName>
        <fullName evidence="5">Spermidine synthase</fullName>
        <shortName evidence="5">SPDS</shortName>
        <shortName evidence="5">SPDSY</shortName>
        <ecNumber evidence="5">2.5.1.16</ecNumber>
    </alternativeName>
</protein>
<reference evidence="8" key="1">
    <citation type="submission" date="2024-07" db="EMBL/GenBank/DDBJ databases">
        <title>Complete genome sequence of Verrucomicrobiaceae bacterium NT6N.</title>
        <authorList>
            <person name="Huang C."/>
            <person name="Takami H."/>
            <person name="Hamasaki K."/>
        </authorList>
    </citation>
    <scope>NUCLEOTIDE SEQUENCE</scope>
    <source>
        <strain evidence="8">NT6N</strain>
    </source>
</reference>
<feature type="binding site" evidence="5">
    <location>
        <position position="320"/>
    </location>
    <ligand>
        <name>S-methyl-5'-thioadenosine</name>
        <dbReference type="ChEBI" id="CHEBI:17509"/>
    </ligand>
</feature>
<feature type="binding site" evidence="5">
    <location>
        <position position="300"/>
    </location>
    <ligand>
        <name>spermidine</name>
        <dbReference type="ChEBI" id="CHEBI:57834"/>
    </ligand>
</feature>
<comment type="pathway">
    <text evidence="5">Amine and polyamine biosynthesis; spermidine biosynthesis; spermidine from putrescine: step 1/1.</text>
</comment>
<feature type="transmembrane region" description="Helical" evidence="5">
    <location>
        <begin position="199"/>
        <end position="218"/>
    </location>
</feature>
<feature type="transmembrane region" description="Helical" evidence="5">
    <location>
        <begin position="12"/>
        <end position="31"/>
    </location>
</feature>
<evidence type="ECO:0000256" key="3">
    <source>
        <dbReference type="ARBA" id="ARBA00023066"/>
    </source>
</evidence>
<organism evidence="8">
    <name type="scientific">Oceaniferula spumae</name>
    <dbReference type="NCBI Taxonomy" id="2979115"/>
    <lineage>
        <taxon>Bacteria</taxon>
        <taxon>Pseudomonadati</taxon>
        <taxon>Verrucomicrobiota</taxon>
        <taxon>Verrucomicrobiia</taxon>
        <taxon>Verrucomicrobiales</taxon>
        <taxon>Verrucomicrobiaceae</taxon>
        <taxon>Oceaniferula</taxon>
    </lineage>
</organism>
<evidence type="ECO:0000256" key="5">
    <source>
        <dbReference type="HAMAP-Rule" id="MF_00198"/>
    </source>
</evidence>
<feature type="transmembrane region" description="Helical" evidence="5">
    <location>
        <begin position="107"/>
        <end position="127"/>
    </location>
</feature>
<feature type="transmembrane region" description="Helical" evidence="5">
    <location>
        <begin position="148"/>
        <end position="168"/>
    </location>
</feature>
<evidence type="ECO:0000256" key="1">
    <source>
        <dbReference type="ARBA" id="ARBA00007867"/>
    </source>
</evidence>
<dbReference type="EMBL" id="AP026866">
    <property type="protein sequence ID" value="BDS08182.1"/>
    <property type="molecule type" value="Genomic_DNA"/>
</dbReference>
<keyword evidence="5" id="KW-1133">Transmembrane helix</keyword>
<evidence type="ECO:0000259" key="7">
    <source>
        <dbReference type="PROSITE" id="PS51006"/>
    </source>
</evidence>
<dbReference type="AlphaFoldDB" id="A0AAT9FPV5"/>
<dbReference type="PROSITE" id="PS51006">
    <property type="entry name" value="PABS_2"/>
    <property type="match status" value="1"/>
</dbReference>
<feature type="binding site" evidence="5">
    <location>
        <position position="276"/>
    </location>
    <ligand>
        <name>spermidine</name>
        <dbReference type="ChEBI" id="CHEBI:57834"/>
    </ligand>
</feature>